<accession>A0ABW6SQ01</accession>
<gene>
    <name evidence="6" type="ORF">ACFYXI_15755</name>
</gene>
<dbReference type="PANTHER" id="PTHR30024">
    <property type="entry name" value="ALIPHATIC SULFONATES-BINDING PROTEIN-RELATED"/>
    <property type="match status" value="1"/>
</dbReference>
<evidence type="ECO:0000256" key="1">
    <source>
        <dbReference type="ARBA" id="ARBA00004418"/>
    </source>
</evidence>
<dbReference type="Pfam" id="PF09084">
    <property type="entry name" value="NMT1"/>
    <property type="match status" value="1"/>
</dbReference>
<feature type="chain" id="PRO_5046913313" evidence="4">
    <location>
        <begin position="29"/>
        <end position="337"/>
    </location>
</feature>
<evidence type="ECO:0000256" key="3">
    <source>
        <dbReference type="ARBA" id="ARBA00022729"/>
    </source>
</evidence>
<dbReference type="Gene3D" id="3.40.190.10">
    <property type="entry name" value="Periplasmic binding protein-like II"/>
    <property type="match status" value="2"/>
</dbReference>
<evidence type="ECO:0000259" key="5">
    <source>
        <dbReference type="Pfam" id="PF09084"/>
    </source>
</evidence>
<comment type="similarity">
    <text evidence="2">Belongs to the bacterial solute-binding protein SsuA/TauA family.</text>
</comment>
<dbReference type="Proteomes" id="UP001602013">
    <property type="component" value="Unassembled WGS sequence"/>
</dbReference>
<name>A0ABW6SQ01_9ACTN</name>
<evidence type="ECO:0000313" key="6">
    <source>
        <dbReference type="EMBL" id="MFF3667054.1"/>
    </source>
</evidence>
<dbReference type="InterPro" id="IPR015168">
    <property type="entry name" value="SsuA/THI5"/>
</dbReference>
<dbReference type="RefSeq" id="WP_387411858.1">
    <property type="nucleotide sequence ID" value="NZ_JBIASD010000009.1"/>
</dbReference>
<keyword evidence="7" id="KW-1185">Reference proteome</keyword>
<evidence type="ECO:0000256" key="4">
    <source>
        <dbReference type="SAM" id="SignalP"/>
    </source>
</evidence>
<organism evidence="6 7">
    <name type="scientific">Microtetraspora malaysiensis</name>
    <dbReference type="NCBI Taxonomy" id="161358"/>
    <lineage>
        <taxon>Bacteria</taxon>
        <taxon>Bacillati</taxon>
        <taxon>Actinomycetota</taxon>
        <taxon>Actinomycetes</taxon>
        <taxon>Streptosporangiales</taxon>
        <taxon>Streptosporangiaceae</taxon>
        <taxon>Microtetraspora</taxon>
    </lineage>
</organism>
<evidence type="ECO:0000256" key="2">
    <source>
        <dbReference type="ARBA" id="ARBA00010742"/>
    </source>
</evidence>
<reference evidence="6 7" key="1">
    <citation type="submission" date="2024-10" db="EMBL/GenBank/DDBJ databases">
        <title>The Natural Products Discovery Center: Release of the First 8490 Sequenced Strains for Exploring Actinobacteria Biosynthetic Diversity.</title>
        <authorList>
            <person name="Kalkreuter E."/>
            <person name="Kautsar S.A."/>
            <person name="Yang D."/>
            <person name="Bader C.D."/>
            <person name="Teijaro C.N."/>
            <person name="Fluegel L."/>
            <person name="Davis C.M."/>
            <person name="Simpson J.R."/>
            <person name="Lauterbach L."/>
            <person name="Steele A.D."/>
            <person name="Gui C."/>
            <person name="Meng S."/>
            <person name="Li G."/>
            <person name="Viehrig K."/>
            <person name="Ye F."/>
            <person name="Su P."/>
            <person name="Kiefer A.F."/>
            <person name="Nichols A."/>
            <person name="Cepeda A.J."/>
            <person name="Yan W."/>
            <person name="Fan B."/>
            <person name="Jiang Y."/>
            <person name="Adhikari A."/>
            <person name="Zheng C.-J."/>
            <person name="Schuster L."/>
            <person name="Cowan T.M."/>
            <person name="Smanski M.J."/>
            <person name="Chevrette M.G."/>
            <person name="De Carvalho L.P.S."/>
            <person name="Shen B."/>
        </authorList>
    </citation>
    <scope>NUCLEOTIDE SEQUENCE [LARGE SCALE GENOMIC DNA]</scope>
    <source>
        <strain evidence="6 7">NPDC002173</strain>
    </source>
</reference>
<keyword evidence="3 4" id="KW-0732">Signal</keyword>
<comment type="caution">
    <text evidence="6">The sequence shown here is derived from an EMBL/GenBank/DDBJ whole genome shotgun (WGS) entry which is preliminary data.</text>
</comment>
<comment type="subcellular location">
    <subcellularLocation>
        <location evidence="1">Periplasm</location>
    </subcellularLocation>
</comment>
<protein>
    <submittedName>
        <fullName evidence="6">ABC transporter substrate-binding protein</fullName>
    </submittedName>
</protein>
<dbReference type="SUPFAM" id="SSF53850">
    <property type="entry name" value="Periplasmic binding protein-like II"/>
    <property type="match status" value="1"/>
</dbReference>
<evidence type="ECO:0000313" key="7">
    <source>
        <dbReference type="Proteomes" id="UP001602013"/>
    </source>
</evidence>
<sequence>MNRSPRALRLGMALVAAASLLLSTACSGEAEGSSSTGDVQVGWVPALVWGAWATTPPKVDGVKVELVPFKSSNEILVALSSGSIQMGALGFNNVAASLASSDFPAQFVAGASTNSSIFLARKGSGIDGWGDLKGRKIGAVRGSSQYVHLLTGMSQHGLDLNKDAEFVSLQTPTDLNLALQRGDIDALVTFEPNAVIAVMGGYGVPVPSIQDQLYDGSFAISSGIAARRDFIQNRSQDVQKIVDAYYAECERYAKDKDAWAEEFVKFSPGDPKVIRKALDNIDPYFEMDEQQVRKVAGTLARLGEIPKDTTDALVERLNYDFIAKASGKTAQQLGKAE</sequence>
<feature type="domain" description="SsuA/THI5-like" evidence="5">
    <location>
        <begin position="60"/>
        <end position="245"/>
    </location>
</feature>
<proteinExistence type="inferred from homology"/>
<feature type="signal peptide" evidence="4">
    <location>
        <begin position="1"/>
        <end position="28"/>
    </location>
</feature>
<dbReference type="PANTHER" id="PTHR30024:SF47">
    <property type="entry name" value="TAURINE-BINDING PERIPLASMIC PROTEIN"/>
    <property type="match status" value="1"/>
</dbReference>
<dbReference type="EMBL" id="JBIASD010000009">
    <property type="protein sequence ID" value="MFF3667054.1"/>
    <property type="molecule type" value="Genomic_DNA"/>
</dbReference>
<dbReference type="PROSITE" id="PS51257">
    <property type="entry name" value="PROKAR_LIPOPROTEIN"/>
    <property type="match status" value="1"/>
</dbReference>